<dbReference type="RefSeq" id="WP_130018980.1">
    <property type="nucleotide sequence ID" value="NZ_SEWF01000001.1"/>
</dbReference>
<comment type="caution">
    <text evidence="2">The sequence shown here is derived from an EMBL/GenBank/DDBJ whole genome shotgun (WGS) entry which is preliminary data.</text>
</comment>
<organism evidence="2 3">
    <name type="scientific">Emticicia agri</name>
    <dbReference type="NCBI Taxonomy" id="2492393"/>
    <lineage>
        <taxon>Bacteria</taxon>
        <taxon>Pseudomonadati</taxon>
        <taxon>Bacteroidota</taxon>
        <taxon>Cytophagia</taxon>
        <taxon>Cytophagales</taxon>
        <taxon>Leadbetterellaceae</taxon>
        <taxon>Emticicia</taxon>
    </lineage>
</organism>
<keyword evidence="3" id="KW-1185">Reference proteome</keyword>
<protein>
    <submittedName>
        <fullName evidence="2">Uncharacterized protein</fullName>
    </submittedName>
</protein>
<keyword evidence="1" id="KW-1133">Transmembrane helix</keyword>
<name>A0A4Q5M6F1_9BACT</name>
<evidence type="ECO:0000256" key="1">
    <source>
        <dbReference type="SAM" id="Phobius"/>
    </source>
</evidence>
<proteinExistence type="predicted"/>
<dbReference type="OrthoDB" id="941334at2"/>
<keyword evidence="1" id="KW-0472">Membrane</keyword>
<evidence type="ECO:0000313" key="3">
    <source>
        <dbReference type="Proteomes" id="UP000293162"/>
    </source>
</evidence>
<accession>A0A4Q5M6F1</accession>
<keyword evidence="1" id="KW-0812">Transmembrane</keyword>
<evidence type="ECO:0000313" key="2">
    <source>
        <dbReference type="EMBL" id="RYU97633.1"/>
    </source>
</evidence>
<dbReference type="AlphaFoldDB" id="A0A4Q5M6F1"/>
<dbReference type="EMBL" id="SEWF01000001">
    <property type="protein sequence ID" value="RYU97633.1"/>
    <property type="molecule type" value="Genomic_DNA"/>
</dbReference>
<feature type="transmembrane region" description="Helical" evidence="1">
    <location>
        <begin position="6"/>
        <end position="26"/>
    </location>
</feature>
<gene>
    <name evidence="2" type="ORF">EWM59_00485</name>
</gene>
<reference evidence="2 3" key="1">
    <citation type="submission" date="2019-02" db="EMBL/GenBank/DDBJ databases">
        <title>Bacterial novel species Emticicia sp. 17J42-9 isolated from soil.</title>
        <authorList>
            <person name="Jung H.-Y."/>
        </authorList>
    </citation>
    <scope>NUCLEOTIDE SEQUENCE [LARGE SCALE GENOMIC DNA]</scope>
    <source>
        <strain evidence="2 3">17J42-9</strain>
    </source>
</reference>
<sequence length="252" mass="29269">MSENTIYRMSFFSAFYALCFVGMYFYGRKGSPVLAPVLCAGLWLFFTVSTYYVGGAAMSCFALLTVLILLFTLKPPPDNSMQLFYSENKIYKSEKKPKAIMDVLGDRKWSLAEGKLFTRSNEWVNYLFWQGNTSFSYYNGKNYVTNRRYYVAFIFEPNTVSENFKKKAEVLMDKSHYTFKEKWKYFFTINTDKPYLVTTTEDGGFVIAFDTFVDAKIYARNLAWIKANIELAPKTNQRTATYQSSWQSRASS</sequence>
<feature type="transmembrane region" description="Helical" evidence="1">
    <location>
        <begin position="56"/>
        <end position="73"/>
    </location>
</feature>
<dbReference type="Proteomes" id="UP000293162">
    <property type="component" value="Unassembled WGS sequence"/>
</dbReference>